<accession>A0A382YKH1</accession>
<feature type="non-terminal residue" evidence="2">
    <location>
        <position position="1"/>
    </location>
</feature>
<evidence type="ECO:0000256" key="1">
    <source>
        <dbReference type="SAM" id="MobiDB-lite"/>
    </source>
</evidence>
<protein>
    <recommendedName>
        <fullName evidence="3">Exonuclease domain-containing protein</fullName>
    </recommendedName>
</protein>
<dbReference type="EMBL" id="UINC01176397">
    <property type="protein sequence ID" value="SVD83501.1"/>
    <property type="molecule type" value="Genomic_DNA"/>
</dbReference>
<reference evidence="2" key="1">
    <citation type="submission" date="2018-05" db="EMBL/GenBank/DDBJ databases">
        <authorList>
            <person name="Lanie J.A."/>
            <person name="Ng W.-L."/>
            <person name="Kazmierczak K.M."/>
            <person name="Andrzejewski T.M."/>
            <person name="Davidsen T.M."/>
            <person name="Wayne K.J."/>
            <person name="Tettelin H."/>
            <person name="Glass J.I."/>
            <person name="Rusch D."/>
            <person name="Podicherti R."/>
            <person name="Tsui H.-C.T."/>
            <person name="Winkler M.E."/>
        </authorList>
    </citation>
    <scope>NUCLEOTIDE SEQUENCE</scope>
</reference>
<gene>
    <name evidence="2" type="ORF">METZ01_LOCUS436355</name>
</gene>
<name>A0A382YKH1_9ZZZZ</name>
<evidence type="ECO:0008006" key="3">
    <source>
        <dbReference type="Google" id="ProtNLM"/>
    </source>
</evidence>
<organism evidence="2">
    <name type="scientific">marine metagenome</name>
    <dbReference type="NCBI Taxonomy" id="408172"/>
    <lineage>
        <taxon>unclassified sequences</taxon>
        <taxon>metagenomes</taxon>
        <taxon>ecological metagenomes</taxon>
    </lineage>
</organism>
<proteinExistence type="predicted"/>
<evidence type="ECO:0000313" key="2">
    <source>
        <dbReference type="EMBL" id="SVD83501.1"/>
    </source>
</evidence>
<dbReference type="AlphaFoldDB" id="A0A382YKH1"/>
<sequence length="52" mass="5574">AHTALGDSRALARVLVELIGRLDSPVPLPRFDPPLLSPPTSGRVTHRPVDPI</sequence>
<feature type="region of interest" description="Disordered" evidence="1">
    <location>
        <begin position="30"/>
        <end position="52"/>
    </location>
</feature>